<evidence type="ECO:0000313" key="5">
    <source>
        <dbReference type="RefSeq" id="XP_033533218.1"/>
    </source>
</evidence>
<dbReference type="Proteomes" id="UP000504638">
    <property type="component" value="Unplaced"/>
</dbReference>
<feature type="domain" description="Nephrocystin 3-like N-terminal" evidence="2">
    <location>
        <begin position="116"/>
        <end position="177"/>
    </location>
</feature>
<dbReference type="Gene3D" id="3.40.50.300">
    <property type="entry name" value="P-loop containing nucleotide triphosphate hydrolases"/>
    <property type="match status" value="1"/>
</dbReference>
<evidence type="ECO:0000256" key="1">
    <source>
        <dbReference type="ARBA" id="ARBA00022737"/>
    </source>
</evidence>
<dbReference type="GeneID" id="54418732"/>
<dbReference type="SUPFAM" id="SSF52540">
    <property type="entry name" value="P-loop containing nucleoside triphosphate hydrolases"/>
    <property type="match status" value="1"/>
</dbReference>
<reference evidence="5" key="3">
    <citation type="submission" date="2025-04" db="UniProtKB">
        <authorList>
            <consortium name="RefSeq"/>
        </authorList>
    </citation>
    <scope>IDENTIFICATION</scope>
    <source>
        <strain evidence="5">CBS 781.70</strain>
    </source>
</reference>
<dbReference type="PANTHER" id="PTHR10039:SF14">
    <property type="entry name" value="NACHT DOMAIN-CONTAINING PROTEIN"/>
    <property type="match status" value="1"/>
</dbReference>
<name>A0A6G1G0E6_9PEZI</name>
<keyword evidence="4" id="KW-1185">Reference proteome</keyword>
<keyword evidence="1" id="KW-0677">Repeat</keyword>
<dbReference type="Pfam" id="PF24883">
    <property type="entry name" value="NPHP3_N"/>
    <property type="match status" value="2"/>
</dbReference>
<dbReference type="PANTHER" id="PTHR10039">
    <property type="entry name" value="AMELOGENIN"/>
    <property type="match status" value="1"/>
</dbReference>
<protein>
    <recommendedName>
        <fullName evidence="2">Nephrocystin 3-like N-terminal domain-containing protein</fullName>
    </recommendedName>
</protein>
<feature type="domain" description="Nephrocystin 3-like N-terminal" evidence="2">
    <location>
        <begin position="59"/>
        <end position="109"/>
    </location>
</feature>
<evidence type="ECO:0000313" key="3">
    <source>
        <dbReference type="EMBL" id="KAF1811587.1"/>
    </source>
</evidence>
<dbReference type="OrthoDB" id="674604at2759"/>
<dbReference type="AlphaFoldDB" id="A0A6G1G0E6"/>
<proteinExistence type="predicted"/>
<evidence type="ECO:0000313" key="4">
    <source>
        <dbReference type="Proteomes" id="UP000504638"/>
    </source>
</evidence>
<reference evidence="3 5" key="1">
    <citation type="submission" date="2020-01" db="EMBL/GenBank/DDBJ databases">
        <authorList>
            <consortium name="DOE Joint Genome Institute"/>
            <person name="Haridas S."/>
            <person name="Albert R."/>
            <person name="Binder M."/>
            <person name="Bloem J."/>
            <person name="Labutti K."/>
            <person name="Salamov A."/>
            <person name="Andreopoulos B."/>
            <person name="Baker S.E."/>
            <person name="Barry K."/>
            <person name="Bills G."/>
            <person name="Bluhm B.H."/>
            <person name="Cannon C."/>
            <person name="Castanera R."/>
            <person name="Culley D.E."/>
            <person name="Daum C."/>
            <person name="Ezra D."/>
            <person name="Gonzalez J.B."/>
            <person name="Henrissat B."/>
            <person name="Kuo A."/>
            <person name="Liang C."/>
            <person name="Lipzen A."/>
            <person name="Lutzoni F."/>
            <person name="Magnuson J."/>
            <person name="Mondo S."/>
            <person name="Nolan M."/>
            <person name="Ohm R."/>
            <person name="Pangilinan J."/>
            <person name="Park H.-J."/>
            <person name="Ramirez L."/>
            <person name="Alfaro M."/>
            <person name="Sun H."/>
            <person name="Tritt A."/>
            <person name="Yoshinaga Y."/>
            <person name="Zwiers L.-H."/>
            <person name="Turgeon B.G."/>
            <person name="Goodwin S.B."/>
            <person name="Spatafora J.W."/>
            <person name="Crous P.W."/>
            <person name="Grigoriev I.V."/>
        </authorList>
    </citation>
    <scope>NUCLEOTIDE SEQUENCE</scope>
    <source>
        <strain evidence="3 5">CBS 781.70</strain>
    </source>
</reference>
<dbReference type="InterPro" id="IPR027417">
    <property type="entry name" value="P-loop_NTPase"/>
</dbReference>
<accession>A0A6G1G0E6</accession>
<dbReference type="EMBL" id="ML975161">
    <property type="protein sequence ID" value="KAF1811587.1"/>
    <property type="molecule type" value="Genomic_DNA"/>
</dbReference>
<organism evidence="3">
    <name type="scientific">Eremomyces bilateralis CBS 781.70</name>
    <dbReference type="NCBI Taxonomy" id="1392243"/>
    <lineage>
        <taxon>Eukaryota</taxon>
        <taxon>Fungi</taxon>
        <taxon>Dikarya</taxon>
        <taxon>Ascomycota</taxon>
        <taxon>Pezizomycotina</taxon>
        <taxon>Dothideomycetes</taxon>
        <taxon>Dothideomycetes incertae sedis</taxon>
        <taxon>Eremomycetales</taxon>
        <taxon>Eremomycetaceae</taxon>
        <taxon>Eremomyces</taxon>
    </lineage>
</organism>
<evidence type="ECO:0000259" key="2">
    <source>
        <dbReference type="Pfam" id="PF24883"/>
    </source>
</evidence>
<dbReference type="InterPro" id="IPR056884">
    <property type="entry name" value="NPHP3-like_N"/>
</dbReference>
<reference evidence="5" key="2">
    <citation type="submission" date="2020-04" db="EMBL/GenBank/DDBJ databases">
        <authorList>
            <consortium name="NCBI Genome Project"/>
        </authorList>
    </citation>
    <scope>NUCLEOTIDE SEQUENCE</scope>
    <source>
        <strain evidence="5">CBS 781.70</strain>
    </source>
</reference>
<sequence length="343" mass="38338">MSNRSGQSISNLPGNQLILLAGQFGDVSIGESKTAPFNAYQRQHDPTCLPDTPVDLLQEIYNWADGQDERHIFWVTGLAGTGKSTIARTAARTYSDQNHLSAIFYFSRGGGDIGHWQQLVLRPLSKLDENNGQSAYVLVVDALDECDNDNDIRIILHLLAEARSLKTVRLRVFLTSRSEVPIRNGFVQIPDVVYQDFIFRKISLSIVGHDIRTFLRHELERIARRHYLGAGWPGEQIVKQLVDSANGLFIWAATACRFISEGKLFAGKRLNIILEHSSSAISGPEKVLNEIYGSVLRNCISSEYSDEEAKKLRSMLKTLLGSIVTTLSPFYPVLEQATQHPAR</sequence>
<dbReference type="RefSeq" id="XP_033533218.1">
    <property type="nucleotide sequence ID" value="XM_033678162.1"/>
</dbReference>
<gene>
    <name evidence="3 5" type="ORF">P152DRAFT_450280</name>
</gene>